<dbReference type="Gene3D" id="1.10.4100.10">
    <property type="entry name" value="2-methylcitrate dehydratase PrpD"/>
    <property type="match status" value="1"/>
</dbReference>
<feature type="domain" description="MmgE/PrpD N-terminal" evidence="2">
    <location>
        <begin position="7"/>
        <end position="246"/>
    </location>
</feature>
<organism evidence="4 5">
    <name type="scientific">Rhodobaculum claviforme</name>
    <dbReference type="NCBI Taxonomy" id="1549854"/>
    <lineage>
        <taxon>Bacteria</taxon>
        <taxon>Pseudomonadati</taxon>
        <taxon>Pseudomonadota</taxon>
        <taxon>Alphaproteobacteria</taxon>
        <taxon>Rhodobacterales</taxon>
        <taxon>Paracoccaceae</taxon>
        <taxon>Rhodobaculum</taxon>
    </lineage>
</organism>
<dbReference type="SUPFAM" id="SSF103378">
    <property type="entry name" value="2-methylcitrate dehydratase PrpD"/>
    <property type="match status" value="1"/>
</dbReference>
<dbReference type="PANTHER" id="PTHR16943">
    <property type="entry name" value="2-METHYLCITRATE DEHYDRATASE-RELATED"/>
    <property type="match status" value="1"/>
</dbReference>
<proteinExistence type="inferred from homology"/>
<reference evidence="4" key="1">
    <citation type="submission" date="2017-05" db="EMBL/GenBank/DDBJ databases">
        <authorList>
            <person name="Imhoff J.F."/>
            <person name="Rahn T."/>
            <person name="Kuenzel S."/>
            <person name="Neulinger S.C."/>
        </authorList>
    </citation>
    <scope>NUCLEOTIDE SEQUENCE</scope>
    <source>
        <strain evidence="4">LMG 28126</strain>
    </source>
</reference>
<evidence type="ECO:0008006" key="6">
    <source>
        <dbReference type="Google" id="ProtNLM"/>
    </source>
</evidence>
<dbReference type="InterPro" id="IPR042188">
    <property type="entry name" value="MmgE/PrpD_sf_2"/>
</dbReference>
<comment type="caution">
    <text evidence="4">The sequence shown here is derived from an EMBL/GenBank/DDBJ whole genome shotgun (WGS) entry which is preliminary data.</text>
</comment>
<dbReference type="Proteomes" id="UP000706333">
    <property type="component" value="Unassembled WGS sequence"/>
</dbReference>
<evidence type="ECO:0000259" key="2">
    <source>
        <dbReference type="Pfam" id="PF03972"/>
    </source>
</evidence>
<reference evidence="4" key="2">
    <citation type="journal article" date="2020" name="Microorganisms">
        <title>Osmotic Adaptation and Compatible Solute Biosynthesis of Phototrophic Bacteria as Revealed from Genome Analyses.</title>
        <authorList>
            <person name="Imhoff J.F."/>
            <person name="Rahn T."/>
            <person name="Kunzel S."/>
            <person name="Keller A."/>
            <person name="Neulinger S.C."/>
        </authorList>
    </citation>
    <scope>NUCLEOTIDE SEQUENCE</scope>
    <source>
        <strain evidence="4">LMG 28126</strain>
    </source>
</reference>
<comment type="similarity">
    <text evidence="1">Belongs to the PrpD family.</text>
</comment>
<dbReference type="EMBL" id="NHSD01000316">
    <property type="protein sequence ID" value="MBK5928642.1"/>
    <property type="molecule type" value="Genomic_DNA"/>
</dbReference>
<sequence>MTATSASLAAHVAGARLSELPEPLVAKALDHTLDTLGVMLAGADAAETQAAVAMLRGAGEDGAMPLAGQGGRLTPRAAALVHGIAAHAYELDDTGGCDHSGAVVWPAILSGLALAPGPVSGARVLTAMVLGYDVGRRVLLGFGGYRAHNSVGWHSTGTCGAFGAAAAAAHVLGLDAERTAHALGLAASMAAGTWAFIHDGTMAKRLHAGHAAQAGLTAALLAQAGMTGPGALFEDVWGGFFATHGGPARPDPLMLADLGHHWRIEDAAIKPHASCRDVHAAVDAVARVQARVALTPEAVAAVRVRLNAFLIGMVGGRDVSTLAGAQMSLPYGIAAQIRFGTAELSAYAEGARADAALRALLARITVVEDAAVSASWDASVILELACGTVIEEPTSSPLGAPDNPLPAPLLRAKYDGLARRALTPARADAVAGIVAALPRSRDARALLAALAG</sequence>
<dbReference type="Gene3D" id="3.30.1330.120">
    <property type="entry name" value="2-methylcitrate dehydratase PrpD"/>
    <property type="match status" value="1"/>
</dbReference>
<protein>
    <recommendedName>
        <fullName evidence="6">MmgE/PrpD family protein</fullName>
    </recommendedName>
</protein>
<dbReference type="InterPro" id="IPR005656">
    <property type="entry name" value="MmgE_PrpD"/>
</dbReference>
<name>A0A934TMK6_9RHOB</name>
<dbReference type="InterPro" id="IPR045336">
    <property type="entry name" value="MmgE_PrpD_N"/>
</dbReference>
<dbReference type="Pfam" id="PF03972">
    <property type="entry name" value="MmgE_PrpD_N"/>
    <property type="match status" value="1"/>
</dbReference>
<accession>A0A934TMK6</accession>
<dbReference type="InterPro" id="IPR042183">
    <property type="entry name" value="MmgE/PrpD_sf_1"/>
</dbReference>
<gene>
    <name evidence="4" type="ORF">CCR87_15105</name>
</gene>
<dbReference type="InterPro" id="IPR045337">
    <property type="entry name" value="MmgE_PrpD_C"/>
</dbReference>
<dbReference type="Pfam" id="PF19305">
    <property type="entry name" value="MmgE_PrpD_C"/>
    <property type="match status" value="1"/>
</dbReference>
<feature type="domain" description="MmgE/PrpD C-terminal" evidence="3">
    <location>
        <begin position="272"/>
        <end position="433"/>
    </location>
</feature>
<dbReference type="GO" id="GO:0016829">
    <property type="term" value="F:lyase activity"/>
    <property type="evidence" value="ECO:0007669"/>
    <property type="project" value="InterPro"/>
</dbReference>
<dbReference type="PANTHER" id="PTHR16943:SF8">
    <property type="entry name" value="2-METHYLCITRATE DEHYDRATASE"/>
    <property type="match status" value="1"/>
</dbReference>
<dbReference type="InterPro" id="IPR036148">
    <property type="entry name" value="MmgE/PrpD_sf"/>
</dbReference>
<evidence type="ECO:0000259" key="3">
    <source>
        <dbReference type="Pfam" id="PF19305"/>
    </source>
</evidence>
<dbReference type="AlphaFoldDB" id="A0A934TMK6"/>
<evidence type="ECO:0000313" key="4">
    <source>
        <dbReference type="EMBL" id="MBK5928642.1"/>
    </source>
</evidence>
<evidence type="ECO:0000256" key="1">
    <source>
        <dbReference type="ARBA" id="ARBA00006174"/>
    </source>
</evidence>
<keyword evidence="5" id="KW-1185">Reference proteome</keyword>
<dbReference type="RefSeq" id="WP_201158405.1">
    <property type="nucleotide sequence ID" value="NZ_NHSD01000316.1"/>
</dbReference>
<evidence type="ECO:0000313" key="5">
    <source>
        <dbReference type="Proteomes" id="UP000706333"/>
    </source>
</evidence>